<gene>
    <name evidence="1" type="ORF">O6H91_10G000900</name>
</gene>
<reference evidence="2" key="1">
    <citation type="journal article" date="2024" name="Proc. Natl. Acad. Sci. U.S.A.">
        <title>Extraordinary preservation of gene collinearity over three hundred million years revealed in homosporous lycophytes.</title>
        <authorList>
            <person name="Li C."/>
            <person name="Wickell D."/>
            <person name="Kuo L.Y."/>
            <person name="Chen X."/>
            <person name="Nie B."/>
            <person name="Liao X."/>
            <person name="Peng D."/>
            <person name="Ji J."/>
            <person name="Jenkins J."/>
            <person name="Williams M."/>
            <person name="Shu S."/>
            <person name="Plott C."/>
            <person name="Barry K."/>
            <person name="Rajasekar S."/>
            <person name="Grimwood J."/>
            <person name="Han X."/>
            <person name="Sun S."/>
            <person name="Hou Z."/>
            <person name="He W."/>
            <person name="Dai G."/>
            <person name="Sun C."/>
            <person name="Schmutz J."/>
            <person name="Leebens-Mack J.H."/>
            <person name="Li F.W."/>
            <person name="Wang L."/>
        </authorList>
    </citation>
    <scope>NUCLEOTIDE SEQUENCE [LARGE SCALE GENOMIC DNA]</scope>
    <source>
        <strain evidence="2">cv. PW_Plant_1</strain>
    </source>
</reference>
<comment type="caution">
    <text evidence="1">The sequence shown here is derived from an EMBL/GenBank/DDBJ whole genome shotgun (WGS) entry which is preliminary data.</text>
</comment>
<sequence length="119" mass="13467">MAIRAHPVAGRSPPRPSTFALQQLLCERAPRSTTPNLCHFSDLQYTDHTPKKTRYRMQSLVCWDFNPRCIYTFYVLGTGARQEVTGSMITRWPIICGTQKTTVSHTLLQADHALEGITC</sequence>
<dbReference type="EMBL" id="CM055101">
    <property type="protein sequence ID" value="KAJ7540075.1"/>
    <property type="molecule type" value="Genomic_DNA"/>
</dbReference>
<evidence type="ECO:0000313" key="2">
    <source>
        <dbReference type="Proteomes" id="UP001162992"/>
    </source>
</evidence>
<protein>
    <submittedName>
        <fullName evidence="1">Uncharacterized protein</fullName>
    </submittedName>
</protein>
<dbReference type="Proteomes" id="UP001162992">
    <property type="component" value="Chromosome 10"/>
</dbReference>
<proteinExistence type="predicted"/>
<accession>A0ACC2CDJ0</accession>
<keyword evidence="2" id="KW-1185">Reference proteome</keyword>
<organism evidence="1 2">
    <name type="scientific">Diphasiastrum complanatum</name>
    <name type="common">Issler's clubmoss</name>
    <name type="synonym">Lycopodium complanatum</name>
    <dbReference type="NCBI Taxonomy" id="34168"/>
    <lineage>
        <taxon>Eukaryota</taxon>
        <taxon>Viridiplantae</taxon>
        <taxon>Streptophyta</taxon>
        <taxon>Embryophyta</taxon>
        <taxon>Tracheophyta</taxon>
        <taxon>Lycopodiopsida</taxon>
        <taxon>Lycopodiales</taxon>
        <taxon>Lycopodiaceae</taxon>
        <taxon>Lycopodioideae</taxon>
        <taxon>Diphasiastrum</taxon>
    </lineage>
</organism>
<evidence type="ECO:0000313" key="1">
    <source>
        <dbReference type="EMBL" id="KAJ7540075.1"/>
    </source>
</evidence>
<name>A0ACC2CDJ0_DIPCM</name>